<evidence type="ECO:0000313" key="2">
    <source>
        <dbReference type="EMBL" id="CUS32346.1"/>
    </source>
</evidence>
<gene>
    <name evidence="2" type="ORF">COMA2_100070</name>
</gene>
<proteinExistence type="predicted"/>
<dbReference type="STRING" id="1742973.COMA2_100070"/>
<dbReference type="GO" id="GO:0016491">
    <property type="term" value="F:oxidoreductase activity"/>
    <property type="evidence" value="ECO:0007669"/>
    <property type="project" value="TreeGrafter"/>
</dbReference>
<name>A0A0S4L6K6_9BACT</name>
<dbReference type="InterPro" id="IPR016024">
    <property type="entry name" value="ARM-type_fold"/>
</dbReference>
<dbReference type="SUPFAM" id="SSF48371">
    <property type="entry name" value="ARM repeat"/>
    <property type="match status" value="1"/>
</dbReference>
<dbReference type="EMBL" id="CZPZ01000002">
    <property type="protein sequence ID" value="CUS32346.1"/>
    <property type="molecule type" value="Genomic_DNA"/>
</dbReference>
<dbReference type="Pfam" id="PF13646">
    <property type="entry name" value="HEAT_2"/>
    <property type="match status" value="1"/>
</dbReference>
<keyword evidence="1" id="KW-1133">Transmembrane helix</keyword>
<dbReference type="InterPro" id="IPR011989">
    <property type="entry name" value="ARM-like"/>
</dbReference>
<evidence type="ECO:0000256" key="1">
    <source>
        <dbReference type="SAM" id="Phobius"/>
    </source>
</evidence>
<feature type="transmembrane region" description="Helical" evidence="1">
    <location>
        <begin position="6"/>
        <end position="26"/>
    </location>
</feature>
<dbReference type="AlphaFoldDB" id="A0A0S4L6K6"/>
<keyword evidence="1" id="KW-0812">Transmembrane</keyword>
<keyword evidence="3" id="KW-1185">Reference proteome</keyword>
<accession>A0A0S4L6K6</accession>
<dbReference type="InterPro" id="IPR004155">
    <property type="entry name" value="PBS_lyase_HEAT"/>
</dbReference>
<protein>
    <submittedName>
        <fullName evidence="2">Putative Heat repeat protein</fullName>
    </submittedName>
</protein>
<dbReference type="PANTHER" id="PTHR12697:SF5">
    <property type="entry name" value="DEOXYHYPUSINE HYDROXYLASE"/>
    <property type="match status" value="1"/>
</dbReference>
<dbReference type="SMART" id="SM00567">
    <property type="entry name" value="EZ_HEAT"/>
    <property type="match status" value="3"/>
</dbReference>
<dbReference type="Gene3D" id="1.25.10.10">
    <property type="entry name" value="Leucine-rich Repeat Variant"/>
    <property type="match status" value="2"/>
</dbReference>
<dbReference type="Proteomes" id="UP000198736">
    <property type="component" value="Unassembled WGS sequence"/>
</dbReference>
<evidence type="ECO:0000313" key="3">
    <source>
        <dbReference type="Proteomes" id="UP000198736"/>
    </source>
</evidence>
<dbReference type="RefSeq" id="WP_090894325.1">
    <property type="nucleotide sequence ID" value="NZ_CZPZ01000002.1"/>
</dbReference>
<keyword evidence="1" id="KW-0472">Membrane</keyword>
<dbReference type="OrthoDB" id="9801841at2"/>
<reference evidence="3" key="1">
    <citation type="submission" date="2015-10" db="EMBL/GenBank/DDBJ databases">
        <authorList>
            <person name="Luecker S."/>
            <person name="Luecker S."/>
        </authorList>
    </citation>
    <scope>NUCLEOTIDE SEQUENCE [LARGE SCALE GENOMIC DNA]</scope>
</reference>
<organism evidence="2 3">
    <name type="scientific">Candidatus Nitrospira nitrificans</name>
    <dbReference type="NCBI Taxonomy" id="1742973"/>
    <lineage>
        <taxon>Bacteria</taxon>
        <taxon>Pseudomonadati</taxon>
        <taxon>Nitrospirota</taxon>
        <taxon>Nitrospiria</taxon>
        <taxon>Nitrospirales</taxon>
        <taxon>Nitrospiraceae</taxon>
        <taxon>Nitrospira</taxon>
    </lineage>
</organism>
<sequence>MLELWYLTSFSIGCLILLLLAGILFFRMSRHANERRRQRVTELWQPLLERCLEIPLEELPSLTPPQHIIFLYLWNEYSESKSEAITTQLIRMARHVDADRVARGLLRSGLLHRKIIAVVTLGRLQDRTVWKEVCAVLAHSNSFLAFQAAQALLLIDAQAAIPLLVPLIGQRKDWSPLKIASMLSTAGPDLASETMVQAARQGDPVVAPRLIRHLPTTKSPRGLPALRHFLHEHPPSDDVLAACLFVFGEFRDPTDLPMIRAHLSNPAWYVRVQAATALGKLGTQEDEARLIALFDDEQWWVRYRAGEALASLKSMTENTLERLQETLLTPEAQEILAPVLAKFRARQLQNTIPEAVGSIRAVSTNR</sequence>
<dbReference type="PANTHER" id="PTHR12697">
    <property type="entry name" value="PBS LYASE HEAT-LIKE PROTEIN"/>
    <property type="match status" value="1"/>
</dbReference>